<reference evidence="1 2" key="1">
    <citation type="submission" date="2013-02" db="EMBL/GenBank/DDBJ databases">
        <authorList>
            <person name="Lukaszewicz M."/>
            <person name="Biegalska A."/>
            <person name="Krasowska A."/>
        </authorList>
    </citation>
    <scope>NUCLEOTIDE SEQUENCE [LARGE SCALE GENOMIC DNA]</scope>
</reference>
<sequence length="106" mass="12270">MNERPPLLQSLRDDFVRFQSRNTVGGMRTEHSIFIPSELLKDKAEETDQFIRAAREINMRQDWSCKVTAEPITVRGIKGIEFVFEIKPDTDFVSIIEALDTKLNID</sequence>
<name>R4JML1_9CAUD</name>
<gene>
    <name evidence="1" type="ORF">SIOphi_00185</name>
</gene>
<keyword evidence="2" id="KW-1185">Reference proteome</keyword>
<evidence type="ECO:0000313" key="1">
    <source>
        <dbReference type="EMBL" id="AGK86845.1"/>
    </source>
</evidence>
<dbReference type="Proteomes" id="UP000258501">
    <property type="component" value="Segment"/>
</dbReference>
<protein>
    <submittedName>
        <fullName evidence="1">Uncharacterized protein</fullName>
    </submittedName>
</protein>
<dbReference type="EMBL" id="KC699836">
    <property type="protein sequence ID" value="AGK86845.1"/>
    <property type="molecule type" value="Genomic_DNA"/>
</dbReference>
<dbReference type="OrthoDB" id="17557at10239"/>
<accession>R4JML1</accession>
<evidence type="ECO:0000313" key="2">
    <source>
        <dbReference type="Proteomes" id="UP000258501"/>
    </source>
</evidence>
<organism evidence="1 2">
    <name type="scientific">Bacillus phage SIOphi</name>
    <dbReference type="NCBI Taxonomy" id="1285382"/>
    <lineage>
        <taxon>Viruses</taxon>
        <taxon>Duplodnaviria</taxon>
        <taxon>Heunggongvirae</taxon>
        <taxon>Uroviricota</taxon>
        <taxon>Caudoviricetes</taxon>
        <taxon>Herelleviridae</taxon>
        <taxon>Bastillevirinae</taxon>
        <taxon>Siophivirus</taxon>
        <taxon>Siophivirus SIOphi</taxon>
    </lineage>
</organism>
<proteinExistence type="predicted"/>